<dbReference type="GO" id="GO:0016853">
    <property type="term" value="F:isomerase activity"/>
    <property type="evidence" value="ECO:0007669"/>
    <property type="project" value="UniProtKB-KW"/>
</dbReference>
<sequence>MPLSQSRYYLLDVFTASPFAGNQLAVFLDADGIEAERMQAMATELGLAETVFVGRSKGENRFPMRIFTAHRELPFAGHPTVGAAHLLAAQGLVDRKAITADSPLVLEVPAGPLAITFEQDLARFRIKRPVEVGTSPLGRAATLELTGLAPDDIAGDPVQASCGLPFHLIPLATPQALSRMQLDLAVWKEHLSPSGVEQAYFYVMRNEAIHARMFSRQNGSFLEDSATGSAAAALAGFLGSQSEASRNEWRIHQGYHMDRPSEIYARATRDEQQQVTVEIAGQAVLVGEGLFYPQD</sequence>
<organism evidence="4 5">
    <name type="scientific">Halomonas cupida</name>
    <dbReference type="NCBI Taxonomy" id="44933"/>
    <lineage>
        <taxon>Bacteria</taxon>
        <taxon>Pseudomonadati</taxon>
        <taxon>Pseudomonadota</taxon>
        <taxon>Gammaproteobacteria</taxon>
        <taxon>Oceanospirillales</taxon>
        <taxon>Halomonadaceae</taxon>
        <taxon>Halomonas</taxon>
    </lineage>
</organism>
<dbReference type="GO" id="GO:0005737">
    <property type="term" value="C:cytoplasm"/>
    <property type="evidence" value="ECO:0007669"/>
    <property type="project" value="TreeGrafter"/>
</dbReference>
<evidence type="ECO:0000256" key="1">
    <source>
        <dbReference type="ARBA" id="ARBA00008270"/>
    </source>
</evidence>
<dbReference type="InterPro" id="IPR003719">
    <property type="entry name" value="Phenazine_PhzF-like"/>
</dbReference>
<evidence type="ECO:0000313" key="6">
    <source>
        <dbReference type="Proteomes" id="UP000321726"/>
    </source>
</evidence>
<reference evidence="4 5" key="1">
    <citation type="submission" date="2016-11" db="EMBL/GenBank/DDBJ databases">
        <authorList>
            <person name="Jaros S."/>
            <person name="Januszkiewicz K."/>
            <person name="Wedrychowicz H."/>
        </authorList>
    </citation>
    <scope>NUCLEOTIDE SEQUENCE [LARGE SCALE GENOMIC DNA]</scope>
    <source>
        <strain evidence="4 5">DSM 4740</strain>
    </source>
</reference>
<evidence type="ECO:0000256" key="2">
    <source>
        <dbReference type="PIRSR" id="PIRSR016184-1"/>
    </source>
</evidence>
<evidence type="ECO:0000313" key="3">
    <source>
        <dbReference type="EMBL" id="GEN26339.1"/>
    </source>
</evidence>
<dbReference type="Pfam" id="PF02567">
    <property type="entry name" value="PhzC-PhzF"/>
    <property type="match status" value="1"/>
</dbReference>
<reference evidence="3 6" key="2">
    <citation type="submission" date="2019-07" db="EMBL/GenBank/DDBJ databases">
        <title>Whole genome shotgun sequence of Halomonas cupida NBRC 102219.</title>
        <authorList>
            <person name="Hosoyama A."/>
            <person name="Uohara A."/>
            <person name="Ohji S."/>
            <person name="Ichikawa N."/>
        </authorList>
    </citation>
    <scope>NUCLEOTIDE SEQUENCE [LARGE SCALE GENOMIC DNA]</scope>
    <source>
        <strain evidence="3 6">NBRC 102219</strain>
    </source>
</reference>
<dbReference type="OrthoDB" id="9788221at2"/>
<dbReference type="EMBL" id="FRCA01000018">
    <property type="protein sequence ID" value="SHM91313.1"/>
    <property type="molecule type" value="Genomic_DNA"/>
</dbReference>
<dbReference type="Proteomes" id="UP000184123">
    <property type="component" value="Unassembled WGS sequence"/>
</dbReference>
<dbReference type="RefSeq" id="WP_073437213.1">
    <property type="nucleotide sequence ID" value="NZ_BJXU01000213.1"/>
</dbReference>
<dbReference type="PANTHER" id="PTHR13774">
    <property type="entry name" value="PHENAZINE BIOSYNTHESIS PROTEIN"/>
    <property type="match status" value="1"/>
</dbReference>
<dbReference type="Proteomes" id="UP000321726">
    <property type="component" value="Unassembled WGS sequence"/>
</dbReference>
<dbReference type="PIRSF" id="PIRSF016184">
    <property type="entry name" value="PhzC_PhzF"/>
    <property type="match status" value="1"/>
</dbReference>
<evidence type="ECO:0000313" key="4">
    <source>
        <dbReference type="EMBL" id="SHM91313.1"/>
    </source>
</evidence>
<keyword evidence="6" id="KW-1185">Reference proteome</keyword>
<proteinExistence type="inferred from homology"/>
<dbReference type="PANTHER" id="PTHR13774:SF32">
    <property type="entry name" value="ANTISENSE-ENHANCING SEQUENCE 1"/>
    <property type="match status" value="1"/>
</dbReference>
<protein>
    <submittedName>
        <fullName evidence="3">Phenazine biosynthesis protein PhzF</fullName>
    </submittedName>
    <submittedName>
        <fullName evidence="4">Trans-2,3-dihydro-3-hydroxyanthranilate isomerase</fullName>
    </submittedName>
</protein>
<dbReference type="AlphaFoldDB" id="A0A1M7MK91"/>
<dbReference type="EMBL" id="BJXU01000213">
    <property type="protein sequence ID" value="GEN26339.1"/>
    <property type="molecule type" value="Genomic_DNA"/>
</dbReference>
<dbReference type="Gene3D" id="3.10.310.10">
    <property type="entry name" value="Diaminopimelate Epimerase, Chain A, domain 1"/>
    <property type="match status" value="2"/>
</dbReference>
<feature type="active site" evidence="2">
    <location>
        <position position="49"/>
    </location>
</feature>
<dbReference type="NCBIfam" id="TIGR00654">
    <property type="entry name" value="PhzF_family"/>
    <property type="match status" value="1"/>
</dbReference>
<dbReference type="SUPFAM" id="SSF54506">
    <property type="entry name" value="Diaminopimelate epimerase-like"/>
    <property type="match status" value="1"/>
</dbReference>
<name>A0A1M7MK91_9GAMM</name>
<evidence type="ECO:0000313" key="5">
    <source>
        <dbReference type="Proteomes" id="UP000184123"/>
    </source>
</evidence>
<accession>A0A1M7MK91</accession>
<dbReference type="STRING" id="44933.SAMN05660971_04239"/>
<keyword evidence="4" id="KW-0413">Isomerase</keyword>
<comment type="similarity">
    <text evidence="1">Belongs to the PhzF family.</text>
</comment>
<gene>
    <name evidence="3" type="ORF">HCU01_42880</name>
    <name evidence="4" type="ORF">SAMN05660971_04239</name>
</gene>